<dbReference type="Proteomes" id="UP000309133">
    <property type="component" value="Unassembled WGS sequence"/>
</dbReference>
<sequence>MILGRPKRRRSPLNRVYYTDPEYSLPVEDPETTLTCMDLGWVVDELLGHTVSDREAWLSDDDPESGLTVD</sequence>
<comment type="caution">
    <text evidence="1">The sequence shown here is derived from an EMBL/GenBank/DDBJ whole genome shotgun (WGS) entry which is preliminary data.</text>
</comment>
<reference evidence="1 2" key="1">
    <citation type="submission" date="2019-04" db="EMBL/GenBank/DDBJ databases">
        <authorList>
            <person name="Jiang L."/>
        </authorList>
    </citation>
    <scope>NUCLEOTIDE SEQUENCE [LARGE SCALE GENOMIC DNA]</scope>
    <source>
        <strain evidence="1 2">YIM 131853</strain>
    </source>
</reference>
<protein>
    <submittedName>
        <fullName evidence="1">Uncharacterized protein</fullName>
    </submittedName>
</protein>
<dbReference type="AlphaFoldDB" id="A0A4S4FIS6"/>
<keyword evidence="2" id="KW-1185">Reference proteome</keyword>
<dbReference type="EMBL" id="SSSM01000005">
    <property type="protein sequence ID" value="THG29988.1"/>
    <property type="molecule type" value="Genomic_DNA"/>
</dbReference>
<evidence type="ECO:0000313" key="1">
    <source>
        <dbReference type="EMBL" id="THG29988.1"/>
    </source>
</evidence>
<proteinExistence type="predicted"/>
<evidence type="ECO:0000313" key="2">
    <source>
        <dbReference type="Proteomes" id="UP000309133"/>
    </source>
</evidence>
<name>A0A4S4FIS6_9MICO</name>
<dbReference type="RefSeq" id="WP_136428317.1">
    <property type="nucleotide sequence ID" value="NZ_SSSM01000005.1"/>
</dbReference>
<gene>
    <name evidence="1" type="ORF">E6C64_15205</name>
</gene>
<organism evidence="1 2">
    <name type="scientific">Naasia lichenicola</name>
    <dbReference type="NCBI Taxonomy" id="2565933"/>
    <lineage>
        <taxon>Bacteria</taxon>
        <taxon>Bacillati</taxon>
        <taxon>Actinomycetota</taxon>
        <taxon>Actinomycetes</taxon>
        <taxon>Micrococcales</taxon>
        <taxon>Microbacteriaceae</taxon>
        <taxon>Naasia</taxon>
    </lineage>
</organism>
<accession>A0A4S4FIS6</accession>